<reference evidence="2 3" key="1">
    <citation type="journal article" date="2018" name="PLoS Pathog.">
        <title>Evolution of structural diversity of trichothecenes, a family of toxins produced by plant pathogenic and entomopathogenic fungi.</title>
        <authorList>
            <person name="Proctor R.H."/>
            <person name="McCormick S.P."/>
            <person name="Kim H.S."/>
            <person name="Cardoza R.E."/>
            <person name="Stanley A.M."/>
            <person name="Lindo L."/>
            <person name="Kelly A."/>
            <person name="Brown D.W."/>
            <person name="Lee T."/>
            <person name="Vaughan M.M."/>
            <person name="Alexander N.J."/>
            <person name="Busman M."/>
            <person name="Gutierrez S."/>
        </authorList>
    </citation>
    <scope>NUCLEOTIDE SEQUENCE [LARGE SCALE GENOMIC DNA]</scope>
    <source>
        <strain evidence="2 3">NRRL 3299</strain>
    </source>
</reference>
<dbReference type="EMBL" id="PXOF01000089">
    <property type="protein sequence ID" value="RGP66787.1"/>
    <property type="molecule type" value="Genomic_DNA"/>
</dbReference>
<evidence type="ECO:0000313" key="2">
    <source>
        <dbReference type="EMBL" id="RGP66787.1"/>
    </source>
</evidence>
<organism evidence="2 3">
    <name type="scientific">Fusarium sporotrichioides</name>
    <dbReference type="NCBI Taxonomy" id="5514"/>
    <lineage>
        <taxon>Eukaryota</taxon>
        <taxon>Fungi</taxon>
        <taxon>Dikarya</taxon>
        <taxon>Ascomycota</taxon>
        <taxon>Pezizomycotina</taxon>
        <taxon>Sordariomycetes</taxon>
        <taxon>Hypocreomycetidae</taxon>
        <taxon>Hypocreales</taxon>
        <taxon>Nectriaceae</taxon>
        <taxon>Fusarium</taxon>
    </lineage>
</organism>
<gene>
    <name evidence="2" type="ORF">FSPOR_6382</name>
</gene>
<name>A0A395S3G8_FUSSP</name>
<feature type="region of interest" description="Disordered" evidence="1">
    <location>
        <begin position="76"/>
        <end position="101"/>
    </location>
</feature>
<evidence type="ECO:0000313" key="3">
    <source>
        <dbReference type="Proteomes" id="UP000266152"/>
    </source>
</evidence>
<dbReference type="STRING" id="5514.A0A395S3G8"/>
<dbReference type="Proteomes" id="UP000266152">
    <property type="component" value="Unassembled WGS sequence"/>
</dbReference>
<feature type="compositionally biased region" description="Basic and acidic residues" evidence="1">
    <location>
        <begin position="83"/>
        <end position="92"/>
    </location>
</feature>
<proteinExistence type="predicted"/>
<feature type="region of interest" description="Disordered" evidence="1">
    <location>
        <begin position="1"/>
        <end position="48"/>
    </location>
</feature>
<keyword evidence="3" id="KW-1185">Reference proteome</keyword>
<protein>
    <submittedName>
        <fullName evidence="2">Uncharacterized protein</fullName>
    </submittedName>
</protein>
<dbReference type="AlphaFoldDB" id="A0A395S3G8"/>
<sequence>MNAKGDLCSPSVNPIVEAPDQGPGTELQSSGLGKRRRPGRPLGSKNKAKVMVPPAEGLGLRNRTVFLPWNEIDISDSSEDDKNDFKDIHDNGSEWEDDTSNSEIKYESKAISEQRQAYRKGVQQMTRLLQNKGPITKSVTEAQRVFFPPLARRRTAVWNQVKEDNLNNRWEDSLEKAAMERYSKGANSLLVAWKMSLQLFKIDPLALVSMYRHMDFDNSTSDCFEYHGETKRNPLWTHDFCRKLTRIMAHPLFANDSDHRFIPIFIRWAVICRVNDGHGFTETEQELLDDAHCGDLRPSDRPESVVERFRSYQQGRKDGDRIVSRHAQLMSRIADISKTIKRESIGSFAPVKTRDLTVIIEALDSLERYTANTTCETYFLVYSASKGSGVYPVGLCELFEAYKKSWINLERRRMPDYTQILLVDITTNDQANEAIAAIEGAGEHDTDQTQCSPIRADDHGSKIASEANNLPRNSDGCFP</sequence>
<accession>A0A395S3G8</accession>
<comment type="caution">
    <text evidence="2">The sequence shown here is derived from an EMBL/GenBank/DDBJ whole genome shotgun (WGS) entry which is preliminary data.</text>
</comment>
<evidence type="ECO:0000256" key="1">
    <source>
        <dbReference type="SAM" id="MobiDB-lite"/>
    </source>
</evidence>